<evidence type="ECO:0000313" key="1">
    <source>
        <dbReference type="EMBL" id="AEH88083.1"/>
    </source>
</evidence>
<sequence>MPAFPATLAIGEAGDDSVLLPVIIRGEDAGRQVRGSADGLFLSKPTARLVYVCSLYVLDGA</sequence>
<reference evidence="1 2" key="1">
    <citation type="submission" date="2010-10" db="EMBL/GenBank/DDBJ databases">
        <title>Complete sequence of Mesorhizobium opportunistum WSM2075.</title>
        <authorList>
            <consortium name="US DOE Joint Genome Institute"/>
            <person name="Lucas S."/>
            <person name="Copeland A."/>
            <person name="Lapidus A."/>
            <person name="Cheng J.-F."/>
            <person name="Bruce D."/>
            <person name="Goodwin L."/>
            <person name="Pitluck S."/>
            <person name="Chertkov O."/>
            <person name="Misra M."/>
            <person name="Detter J.C."/>
            <person name="Han C."/>
            <person name="Tapia R."/>
            <person name="Land M."/>
            <person name="Hauser L."/>
            <person name="Kyrpides N."/>
            <person name="Ovchinnikova G."/>
            <person name="Mavrommatis K.M."/>
            <person name="Tiwari R.P."/>
            <person name="Howieson J.G."/>
            <person name="O'Hara G.W."/>
            <person name="Nandasena K.G."/>
            <person name="Woyke T."/>
        </authorList>
    </citation>
    <scope>NUCLEOTIDE SEQUENCE [LARGE SCALE GENOMIC DNA]</scope>
    <source>
        <strain evidence="2">LMG 24607 / HAMBI 3007 / WSM2075</strain>
    </source>
</reference>
<dbReference type="STRING" id="536019.Mesop_3641"/>
<dbReference type="EMBL" id="CP002279">
    <property type="protein sequence ID" value="AEH88083.1"/>
    <property type="molecule type" value="Genomic_DNA"/>
</dbReference>
<evidence type="ECO:0000313" key="2">
    <source>
        <dbReference type="Proteomes" id="UP000001623"/>
    </source>
</evidence>
<dbReference type="KEGG" id="mop:Mesop_3641"/>
<accession>F7YH61</accession>
<dbReference type="AlphaFoldDB" id="F7YH61"/>
<proteinExistence type="predicted"/>
<dbReference type="Proteomes" id="UP000001623">
    <property type="component" value="Chromosome"/>
</dbReference>
<protein>
    <submittedName>
        <fullName evidence="1">Uncharacterized protein</fullName>
    </submittedName>
</protein>
<dbReference type="HOGENOM" id="CLU_2917295_0_0_5"/>
<gene>
    <name evidence="1" type="ordered locus">Mesop_3641</name>
</gene>
<name>F7YH61_MESOW</name>
<organism evidence="1 2">
    <name type="scientific">Mesorhizobium opportunistum (strain LMG 24607 / HAMBI 3007 / WSM2075)</name>
    <dbReference type="NCBI Taxonomy" id="536019"/>
    <lineage>
        <taxon>Bacteria</taxon>
        <taxon>Pseudomonadati</taxon>
        <taxon>Pseudomonadota</taxon>
        <taxon>Alphaproteobacteria</taxon>
        <taxon>Hyphomicrobiales</taxon>
        <taxon>Phyllobacteriaceae</taxon>
        <taxon>Mesorhizobium</taxon>
    </lineage>
</organism>